<dbReference type="SMART" id="SM00829">
    <property type="entry name" value="PKS_ER"/>
    <property type="match status" value="1"/>
</dbReference>
<dbReference type="InterPro" id="IPR011032">
    <property type="entry name" value="GroES-like_sf"/>
</dbReference>
<evidence type="ECO:0000313" key="8">
    <source>
        <dbReference type="EMBL" id="ATB43687.1"/>
    </source>
</evidence>
<reference evidence="8 9" key="1">
    <citation type="submission" date="2017-06" db="EMBL/GenBank/DDBJ databases">
        <title>Sequencing and comparative analysis of myxobacterial genomes.</title>
        <authorList>
            <person name="Rupp O."/>
            <person name="Goesmann A."/>
            <person name="Sogaard-Andersen L."/>
        </authorList>
    </citation>
    <scope>NUCLEOTIDE SEQUENCE [LARGE SCALE GENOMIC DNA]</scope>
    <source>
        <strain evidence="8 9">DSM 52655</strain>
    </source>
</reference>
<feature type="domain" description="Enoyl reductase (ER)" evidence="7">
    <location>
        <begin position="8"/>
        <end position="341"/>
    </location>
</feature>
<dbReference type="InterPro" id="IPR002328">
    <property type="entry name" value="ADH_Zn_CS"/>
</dbReference>
<dbReference type="FunFam" id="3.90.180.10:FF:000004">
    <property type="entry name" value="probable cinnamyl alcohol dehydrogenase"/>
    <property type="match status" value="1"/>
</dbReference>
<evidence type="ECO:0000256" key="2">
    <source>
        <dbReference type="ARBA" id="ARBA00008072"/>
    </source>
</evidence>
<evidence type="ECO:0000256" key="3">
    <source>
        <dbReference type="ARBA" id="ARBA00022723"/>
    </source>
</evidence>
<dbReference type="FunFam" id="3.40.50.720:FF:000022">
    <property type="entry name" value="Cinnamyl alcohol dehydrogenase"/>
    <property type="match status" value="1"/>
</dbReference>
<dbReference type="PANTHER" id="PTHR42683">
    <property type="entry name" value="ALDEHYDE REDUCTASE"/>
    <property type="match status" value="1"/>
</dbReference>
<evidence type="ECO:0000256" key="5">
    <source>
        <dbReference type="ARBA" id="ARBA00023002"/>
    </source>
</evidence>
<evidence type="ECO:0000313" key="9">
    <source>
        <dbReference type="Proteomes" id="UP000217257"/>
    </source>
</evidence>
<evidence type="ECO:0000259" key="7">
    <source>
        <dbReference type="SMART" id="SM00829"/>
    </source>
</evidence>
<dbReference type="AlphaFoldDB" id="A0A250JJM7"/>
<organism evidence="8 9">
    <name type="scientific">Cystobacter fuscus</name>
    <dbReference type="NCBI Taxonomy" id="43"/>
    <lineage>
        <taxon>Bacteria</taxon>
        <taxon>Pseudomonadati</taxon>
        <taxon>Myxococcota</taxon>
        <taxon>Myxococcia</taxon>
        <taxon>Myxococcales</taxon>
        <taxon>Cystobacterineae</taxon>
        <taxon>Archangiaceae</taxon>
        <taxon>Cystobacter</taxon>
    </lineage>
</organism>
<dbReference type="SUPFAM" id="SSF51735">
    <property type="entry name" value="NAD(P)-binding Rossmann-fold domains"/>
    <property type="match status" value="1"/>
</dbReference>
<dbReference type="KEGG" id="cfus:CYFUS_009167"/>
<dbReference type="CDD" id="cd05283">
    <property type="entry name" value="CAD1"/>
    <property type="match status" value="1"/>
</dbReference>
<dbReference type="InterPro" id="IPR013154">
    <property type="entry name" value="ADH-like_N"/>
</dbReference>
<proteinExistence type="inferred from homology"/>
<dbReference type="InterPro" id="IPR013149">
    <property type="entry name" value="ADH-like_C"/>
</dbReference>
<sequence>MPTVQAYAAPSAKAPLAPFSFERREPGPHDVLIDILFCGVCHSDIHTVRDEWGKAKYPLVPGHEIVGKVAQVGKSVTRYKVGDSVGVGCFVDSCRECDNCKAGEEQYCDRGMVGTYNAKDRQGTVTQGGYSTRITVDEQYVLRIPDSLPLDRAAPLLCAGITTYSPLRHFGVKAGDKVAVVGLGGLGHMGVKLAKEMGAEVTVLSTSEKKREDALALGARHFAATSDKDTFKKLAGSFNFILDTVSAPHDYNAYLGLLKVDGTMVLVGLPEAPVPLAAGPLVFRRRRLAGSLIGGIRETQEMLDFCGKHNVAADIEVIPVQKINEAYERMIKSDVRYRFVIDIASLRK</sequence>
<keyword evidence="5" id="KW-0560">Oxidoreductase</keyword>
<dbReference type="InterPro" id="IPR036291">
    <property type="entry name" value="NAD(P)-bd_dom_sf"/>
</dbReference>
<keyword evidence="4 6" id="KW-0862">Zinc</keyword>
<dbReference type="EMBL" id="CP022098">
    <property type="protein sequence ID" value="ATB43687.1"/>
    <property type="molecule type" value="Genomic_DNA"/>
</dbReference>
<dbReference type="GO" id="GO:0008270">
    <property type="term" value="F:zinc ion binding"/>
    <property type="evidence" value="ECO:0007669"/>
    <property type="project" value="InterPro"/>
</dbReference>
<dbReference type="Proteomes" id="UP000217257">
    <property type="component" value="Chromosome"/>
</dbReference>
<dbReference type="GO" id="GO:0008106">
    <property type="term" value="F:alcohol dehydrogenase (NADP+) activity"/>
    <property type="evidence" value="ECO:0007669"/>
    <property type="project" value="UniProtKB-ARBA"/>
</dbReference>
<dbReference type="Gene3D" id="3.40.50.720">
    <property type="entry name" value="NAD(P)-binding Rossmann-like Domain"/>
    <property type="match status" value="1"/>
</dbReference>
<dbReference type="FunFam" id="3.90.180.10:FF:000100">
    <property type="entry name" value="Putative cinnamyl alcohol dehydrogenase 6"/>
    <property type="match status" value="1"/>
</dbReference>
<comment type="similarity">
    <text evidence="2 6">Belongs to the zinc-containing alcohol dehydrogenase family.</text>
</comment>
<gene>
    <name evidence="8" type="ORF">CYFUS_009167</name>
</gene>
<evidence type="ECO:0000256" key="4">
    <source>
        <dbReference type="ARBA" id="ARBA00022833"/>
    </source>
</evidence>
<keyword evidence="3 6" id="KW-0479">Metal-binding</keyword>
<dbReference type="Pfam" id="PF00107">
    <property type="entry name" value="ADH_zinc_N"/>
    <property type="match status" value="1"/>
</dbReference>
<evidence type="ECO:0000256" key="1">
    <source>
        <dbReference type="ARBA" id="ARBA00001947"/>
    </source>
</evidence>
<comment type="cofactor">
    <cofactor evidence="1 6">
        <name>Zn(2+)</name>
        <dbReference type="ChEBI" id="CHEBI:29105"/>
    </cofactor>
</comment>
<evidence type="ECO:0000256" key="6">
    <source>
        <dbReference type="RuleBase" id="RU361277"/>
    </source>
</evidence>
<accession>A0A250JJM7</accession>
<dbReference type="SUPFAM" id="SSF50129">
    <property type="entry name" value="GroES-like"/>
    <property type="match status" value="1"/>
</dbReference>
<protein>
    <submittedName>
        <fullName evidence="8">Alcohol dehydrogenase</fullName>
    </submittedName>
</protein>
<dbReference type="Pfam" id="PF08240">
    <property type="entry name" value="ADH_N"/>
    <property type="match status" value="1"/>
</dbReference>
<name>A0A250JJM7_9BACT</name>
<dbReference type="InterPro" id="IPR047109">
    <property type="entry name" value="CAD-like"/>
</dbReference>
<dbReference type="InterPro" id="IPR020843">
    <property type="entry name" value="ER"/>
</dbReference>
<dbReference type="PROSITE" id="PS00059">
    <property type="entry name" value="ADH_ZINC"/>
    <property type="match status" value="1"/>
</dbReference>
<dbReference type="RefSeq" id="WP_095991065.1">
    <property type="nucleotide sequence ID" value="NZ_CP022098.1"/>
</dbReference>
<dbReference type="Gene3D" id="3.90.180.10">
    <property type="entry name" value="Medium-chain alcohol dehydrogenases, catalytic domain"/>
    <property type="match status" value="1"/>
</dbReference>